<dbReference type="InterPro" id="IPR002048">
    <property type="entry name" value="EF_hand_dom"/>
</dbReference>
<accession>A0AA39FB33</accession>
<dbReference type="AlphaFoldDB" id="A0AA39FB33"/>
<name>A0AA39FB33_9HYME</name>
<dbReference type="PROSITE" id="PS00018">
    <property type="entry name" value="EF_HAND_1"/>
    <property type="match status" value="1"/>
</dbReference>
<protein>
    <recommendedName>
        <fullName evidence="5">EF-hand domain-containing protein</fullName>
    </recommendedName>
</protein>
<evidence type="ECO:0000256" key="2">
    <source>
        <dbReference type="ARBA" id="ARBA00022737"/>
    </source>
</evidence>
<keyword evidence="7" id="KW-1185">Reference proteome</keyword>
<dbReference type="Pfam" id="PF13499">
    <property type="entry name" value="EF-hand_7"/>
    <property type="match status" value="1"/>
</dbReference>
<dbReference type="InterPro" id="IPR028846">
    <property type="entry name" value="Recoverin"/>
</dbReference>
<evidence type="ECO:0000313" key="6">
    <source>
        <dbReference type="EMBL" id="KAK0166129.1"/>
    </source>
</evidence>
<dbReference type="Gene3D" id="1.10.238.10">
    <property type="entry name" value="EF-hand"/>
    <property type="match status" value="1"/>
</dbReference>
<keyword evidence="3" id="KW-0106">Calcium</keyword>
<evidence type="ECO:0000256" key="3">
    <source>
        <dbReference type="ARBA" id="ARBA00022837"/>
    </source>
</evidence>
<dbReference type="InterPro" id="IPR018247">
    <property type="entry name" value="EF_Hand_1_Ca_BS"/>
</dbReference>
<proteinExistence type="predicted"/>
<sequence length="320" mass="35755">MPVQPSKDLLNDSLKETVFIRNNQPLFRQLAKETHFNLNEVEVCNERGPMTRIPFRDILHAGFDYTENVRHLLVDRVFSIMDKQNLSQLHVEQWIKGLSTILRGTIDERINFAYNVYDLMMNGKIKKEQVFPSMRGCLINMGNMGPDEDLDETVKDMIELMFKTLDVDRDGTISKSDFKKAVMKNNLLLLECMGPVFPSRDFPAAKPQPFGHCKPLVSLNKTSYEEFQAKSRRRAVAAAAAAAAVDGSGVRDADAAGVVKLTNTRHVAKMQRNIFPFSQLKVAGSSLYVIGQCNVTAVDDSDSLMSSNNGSQSSDGKSVK</sequence>
<dbReference type="SUPFAM" id="SSF47473">
    <property type="entry name" value="EF-hand"/>
    <property type="match status" value="1"/>
</dbReference>
<keyword evidence="1" id="KW-0479">Metal-binding</keyword>
<dbReference type="PANTHER" id="PTHR23055">
    <property type="entry name" value="CALCIUM BINDING PROTEINS"/>
    <property type="match status" value="1"/>
</dbReference>
<feature type="region of interest" description="Disordered" evidence="4">
    <location>
        <begin position="301"/>
        <end position="320"/>
    </location>
</feature>
<feature type="domain" description="EF-hand" evidence="5">
    <location>
        <begin position="153"/>
        <end position="188"/>
    </location>
</feature>
<feature type="compositionally biased region" description="Low complexity" evidence="4">
    <location>
        <begin position="303"/>
        <end position="320"/>
    </location>
</feature>
<dbReference type="PANTHER" id="PTHR23055:SF60">
    <property type="entry name" value="CALAXIN"/>
    <property type="match status" value="1"/>
</dbReference>
<comment type="caution">
    <text evidence="6">The sequence shown here is derived from an EMBL/GenBank/DDBJ whole genome shotgun (WGS) entry which is preliminary data.</text>
</comment>
<reference evidence="6" key="2">
    <citation type="submission" date="2023-03" db="EMBL/GenBank/DDBJ databases">
        <authorList>
            <person name="Inwood S.N."/>
            <person name="Skelly J.G."/>
            <person name="Guhlin J."/>
            <person name="Harrop T.W.R."/>
            <person name="Goldson S.G."/>
            <person name="Dearden P.K."/>
        </authorList>
    </citation>
    <scope>NUCLEOTIDE SEQUENCE</scope>
    <source>
        <strain evidence="6">Irish</strain>
        <tissue evidence="6">Whole body</tissue>
    </source>
</reference>
<organism evidence="6 7">
    <name type="scientific">Microctonus aethiopoides</name>
    <dbReference type="NCBI Taxonomy" id="144406"/>
    <lineage>
        <taxon>Eukaryota</taxon>
        <taxon>Metazoa</taxon>
        <taxon>Ecdysozoa</taxon>
        <taxon>Arthropoda</taxon>
        <taxon>Hexapoda</taxon>
        <taxon>Insecta</taxon>
        <taxon>Pterygota</taxon>
        <taxon>Neoptera</taxon>
        <taxon>Endopterygota</taxon>
        <taxon>Hymenoptera</taxon>
        <taxon>Apocrita</taxon>
        <taxon>Ichneumonoidea</taxon>
        <taxon>Braconidae</taxon>
        <taxon>Euphorinae</taxon>
        <taxon>Microctonus</taxon>
    </lineage>
</organism>
<evidence type="ECO:0000313" key="7">
    <source>
        <dbReference type="Proteomes" id="UP001168990"/>
    </source>
</evidence>
<evidence type="ECO:0000259" key="5">
    <source>
        <dbReference type="PROSITE" id="PS50222"/>
    </source>
</evidence>
<dbReference type="EMBL" id="JAQQBS010001422">
    <property type="protein sequence ID" value="KAK0166129.1"/>
    <property type="molecule type" value="Genomic_DNA"/>
</dbReference>
<reference evidence="6" key="1">
    <citation type="journal article" date="2023" name="bioRxiv">
        <title>Scaffold-level genome assemblies of two parasitoid biocontrol wasps reveal the parthenogenesis mechanism and an associated novel virus.</title>
        <authorList>
            <person name="Inwood S."/>
            <person name="Skelly J."/>
            <person name="Guhlin J."/>
            <person name="Harrop T."/>
            <person name="Goldson S."/>
            <person name="Dearden P."/>
        </authorList>
    </citation>
    <scope>NUCLEOTIDE SEQUENCE</scope>
    <source>
        <strain evidence="6">Irish</strain>
        <tissue evidence="6">Whole body</tissue>
    </source>
</reference>
<gene>
    <name evidence="6" type="ORF">PV328_004576</name>
</gene>
<dbReference type="InterPro" id="IPR011992">
    <property type="entry name" value="EF-hand-dom_pair"/>
</dbReference>
<dbReference type="GO" id="GO:0005509">
    <property type="term" value="F:calcium ion binding"/>
    <property type="evidence" value="ECO:0007669"/>
    <property type="project" value="InterPro"/>
</dbReference>
<evidence type="ECO:0000256" key="4">
    <source>
        <dbReference type="SAM" id="MobiDB-lite"/>
    </source>
</evidence>
<dbReference type="PROSITE" id="PS50222">
    <property type="entry name" value="EF_HAND_2"/>
    <property type="match status" value="1"/>
</dbReference>
<dbReference type="Proteomes" id="UP001168990">
    <property type="component" value="Unassembled WGS sequence"/>
</dbReference>
<keyword evidence="2" id="KW-0677">Repeat</keyword>
<evidence type="ECO:0000256" key="1">
    <source>
        <dbReference type="ARBA" id="ARBA00022723"/>
    </source>
</evidence>